<dbReference type="STRING" id="623280.SAMN05660226_03568"/>
<organism evidence="2 3">
    <name type="scientific">Parapedobacter luteus</name>
    <dbReference type="NCBI Taxonomy" id="623280"/>
    <lineage>
        <taxon>Bacteria</taxon>
        <taxon>Pseudomonadati</taxon>
        <taxon>Bacteroidota</taxon>
        <taxon>Sphingobacteriia</taxon>
        <taxon>Sphingobacteriales</taxon>
        <taxon>Sphingobacteriaceae</taxon>
        <taxon>Parapedobacter</taxon>
    </lineage>
</organism>
<protein>
    <submittedName>
        <fullName evidence="2">Uncharacterized protein</fullName>
    </submittedName>
</protein>
<reference evidence="2 3" key="1">
    <citation type="submission" date="2017-02" db="EMBL/GenBank/DDBJ databases">
        <authorList>
            <person name="Peterson S.W."/>
        </authorList>
    </citation>
    <scope>NUCLEOTIDE SEQUENCE [LARGE SCALE GENOMIC DNA]</scope>
    <source>
        <strain evidence="2 3">DSM 22899</strain>
    </source>
</reference>
<gene>
    <name evidence="2" type="ORF">SAMN05660226_03568</name>
</gene>
<evidence type="ECO:0000313" key="3">
    <source>
        <dbReference type="Proteomes" id="UP000190541"/>
    </source>
</evidence>
<keyword evidence="1" id="KW-0472">Membrane</keyword>
<feature type="transmembrane region" description="Helical" evidence="1">
    <location>
        <begin position="44"/>
        <end position="67"/>
    </location>
</feature>
<dbReference type="Proteomes" id="UP000190541">
    <property type="component" value="Unassembled WGS sequence"/>
</dbReference>
<sequence>MCFYKITVFNNTKDMFLYCNIIFTIKYLVQPCGESFVALFGFRLFPYGICRGNMVNFAFCFPFFHMYRKFRRSNM</sequence>
<dbReference type="EMBL" id="FUYS01000011">
    <property type="protein sequence ID" value="SKB87610.1"/>
    <property type="molecule type" value="Genomic_DNA"/>
</dbReference>
<accession>A0A1T5EV65</accession>
<evidence type="ECO:0000256" key="1">
    <source>
        <dbReference type="SAM" id="Phobius"/>
    </source>
</evidence>
<keyword evidence="3" id="KW-1185">Reference proteome</keyword>
<dbReference type="AlphaFoldDB" id="A0A1T5EV65"/>
<evidence type="ECO:0000313" key="2">
    <source>
        <dbReference type="EMBL" id="SKB87610.1"/>
    </source>
</evidence>
<keyword evidence="1" id="KW-0812">Transmembrane</keyword>
<name>A0A1T5EV65_9SPHI</name>
<proteinExistence type="predicted"/>
<keyword evidence="1" id="KW-1133">Transmembrane helix</keyword>